<proteinExistence type="predicted"/>
<feature type="region of interest" description="Disordered" evidence="1">
    <location>
        <begin position="1"/>
        <end position="37"/>
    </location>
</feature>
<feature type="compositionally biased region" description="Basic and acidic residues" evidence="1">
    <location>
        <begin position="49"/>
        <end position="72"/>
    </location>
</feature>
<protein>
    <submittedName>
        <fullName evidence="2">Uncharacterized protein</fullName>
    </submittedName>
</protein>
<dbReference type="Proteomes" id="UP001190700">
    <property type="component" value="Unassembled WGS sequence"/>
</dbReference>
<dbReference type="InterPro" id="IPR010736">
    <property type="entry name" value="SHIPPO-rpt"/>
</dbReference>
<accession>A0AAE0F1L3</accession>
<evidence type="ECO:0000313" key="3">
    <source>
        <dbReference type="Proteomes" id="UP001190700"/>
    </source>
</evidence>
<feature type="region of interest" description="Disordered" evidence="1">
    <location>
        <begin position="49"/>
        <end position="75"/>
    </location>
</feature>
<organism evidence="2 3">
    <name type="scientific">Cymbomonas tetramitiformis</name>
    <dbReference type="NCBI Taxonomy" id="36881"/>
    <lineage>
        <taxon>Eukaryota</taxon>
        <taxon>Viridiplantae</taxon>
        <taxon>Chlorophyta</taxon>
        <taxon>Pyramimonadophyceae</taxon>
        <taxon>Pyramimonadales</taxon>
        <taxon>Pyramimonadaceae</taxon>
        <taxon>Cymbomonas</taxon>
    </lineage>
</organism>
<dbReference type="EMBL" id="LGRX02028480">
    <property type="protein sequence ID" value="KAK3248017.1"/>
    <property type="molecule type" value="Genomic_DNA"/>
</dbReference>
<feature type="region of interest" description="Disordered" evidence="1">
    <location>
        <begin position="868"/>
        <end position="890"/>
    </location>
</feature>
<evidence type="ECO:0000313" key="2">
    <source>
        <dbReference type="EMBL" id="KAK3248017.1"/>
    </source>
</evidence>
<sequence length="921" mass="99335">MAEDTEDHILVRRKGSKSWSKEDVHSQAQGDFVGYEKGGLPPRFVRSDAYLHDEQRPCERSQRMHSPERGDSVTRGCSFTDQANQARPQAFVLASGVVEKDPVSLHEDGARARFRWAPDDRPAFVEQLPVVKVEALVQDAAPAPPSFKGAPNTLGGKAVRDVSYGTVQASKEEAPQTALEPAVEVVKQRAPTVKFGTSKKMAEAMVDERPVLQPNDELTRKKVPGVSWAQPVSAPKGAAKEEEEGNDNLLDPKYDLVQQARGAATFKGSERTFSFQGKVEPPPENGEGCAPLDLNAAYSSVLPRAAIAAFSKSSRFADAWDGAELRRKQPDGESKKEESVQPEAPSIAPDKLTRPRAPAVTFAPPRTEKAQPSAETEVVPPEAEGDVSYRLVSERVKGSAWAPPKVEDPVKKIKAVHQKVGPGAYEVKLSCTSTVRRPPAASFGSSTLTVPRRMTANTNKQRSLNVDTALAAVRPRAPGMASMAISKAPRFATPKEKLSGKDDPGTAQEVSAAGTATVKFTLVERRVVGSCAWRKPAAPLPPHPKQATASEAASQPAVAEAASVDVAMEELQLRRRAPAWGWSPASDSTPEPIARPLSVLNPNYDFARPSTAAAMDFGRTPGREQEEERKRKLPAVGQYTLDKAWGYLQQRLPGPVFRLASERWEGGVFGALLSGGEDAFLELQSCVELTRPAPPSWSFAPLVTTQPRRPLLDVAARQPALQVDYTLVRRRTPAAAPFGLLRGRSDAEVVGESLSADYKAEVGRYDLVYDLVEQRTTTMTLKFHHQTGRGIADASAHDYTESPLEGDVLDLDLLAAEELVLPQHPTAVKMDVQLPRHEVFSGATTTASIDLANDSIFAAVAPHVPGVDLAAGGSGPPEESDPQAWRRGPGTYRTEVAFGSDAVVVDFSKAGGHLSDEATKQ</sequence>
<gene>
    <name evidence="2" type="ORF">CYMTET_42503</name>
</gene>
<dbReference type="Pfam" id="PF07004">
    <property type="entry name" value="SHIPPO-rpt"/>
    <property type="match status" value="1"/>
</dbReference>
<keyword evidence="3" id="KW-1185">Reference proteome</keyword>
<feature type="compositionally biased region" description="Low complexity" evidence="1">
    <location>
        <begin position="546"/>
        <end position="556"/>
    </location>
</feature>
<name>A0AAE0F1L3_9CHLO</name>
<comment type="caution">
    <text evidence="2">The sequence shown here is derived from an EMBL/GenBank/DDBJ whole genome shotgun (WGS) entry which is preliminary data.</text>
</comment>
<dbReference type="AlphaFoldDB" id="A0AAE0F1L3"/>
<feature type="region of interest" description="Disordered" evidence="1">
    <location>
        <begin position="229"/>
        <end position="249"/>
    </location>
</feature>
<feature type="region of interest" description="Disordered" evidence="1">
    <location>
        <begin position="535"/>
        <end position="556"/>
    </location>
</feature>
<feature type="compositionally biased region" description="Basic and acidic residues" evidence="1">
    <location>
        <begin position="323"/>
        <end position="339"/>
    </location>
</feature>
<feature type="region of interest" description="Disordered" evidence="1">
    <location>
        <begin position="323"/>
        <end position="382"/>
    </location>
</feature>
<evidence type="ECO:0000256" key="1">
    <source>
        <dbReference type="SAM" id="MobiDB-lite"/>
    </source>
</evidence>
<reference evidence="2 3" key="1">
    <citation type="journal article" date="2015" name="Genome Biol. Evol.">
        <title>Comparative Genomics of a Bacterivorous Green Alga Reveals Evolutionary Causalities and Consequences of Phago-Mixotrophic Mode of Nutrition.</title>
        <authorList>
            <person name="Burns J.A."/>
            <person name="Paasch A."/>
            <person name="Narechania A."/>
            <person name="Kim E."/>
        </authorList>
    </citation>
    <scope>NUCLEOTIDE SEQUENCE [LARGE SCALE GENOMIC DNA]</scope>
    <source>
        <strain evidence="2 3">PLY_AMNH</strain>
    </source>
</reference>